<accession>A0A8H4ER48</accession>
<gene>
    <name evidence="1" type="ORF">F8M41_007722</name>
</gene>
<comment type="caution">
    <text evidence="1">The sequence shown here is derived from an EMBL/GenBank/DDBJ whole genome shotgun (WGS) entry which is preliminary data.</text>
</comment>
<name>A0A8H4ER48_GIGMA</name>
<dbReference type="OrthoDB" id="2430995at2759"/>
<dbReference type="Proteomes" id="UP000439903">
    <property type="component" value="Unassembled WGS sequence"/>
</dbReference>
<keyword evidence="2" id="KW-1185">Reference proteome</keyword>
<dbReference type="EMBL" id="WTPW01000180">
    <property type="protein sequence ID" value="KAF0538511.1"/>
    <property type="molecule type" value="Genomic_DNA"/>
</dbReference>
<reference evidence="1 2" key="1">
    <citation type="journal article" date="2019" name="Environ. Microbiol.">
        <title>At the nexus of three kingdoms: the genome of the mycorrhizal fungus Gigaspora margarita provides insights into plant, endobacterial and fungal interactions.</title>
        <authorList>
            <person name="Venice F."/>
            <person name="Ghignone S."/>
            <person name="Salvioli di Fossalunga A."/>
            <person name="Amselem J."/>
            <person name="Novero M."/>
            <person name="Xianan X."/>
            <person name="Sedzielewska Toro K."/>
            <person name="Morin E."/>
            <person name="Lipzen A."/>
            <person name="Grigoriev I.V."/>
            <person name="Henrissat B."/>
            <person name="Martin F.M."/>
            <person name="Bonfante P."/>
        </authorList>
    </citation>
    <scope>NUCLEOTIDE SEQUENCE [LARGE SCALE GENOMIC DNA]</scope>
    <source>
        <strain evidence="1 2">BEG34</strain>
    </source>
</reference>
<dbReference type="AlphaFoldDB" id="A0A8H4ER48"/>
<proteinExistence type="predicted"/>
<sequence length="109" mass="12841">MVFQFELLFNVYFFSQKNSKSQENLFSQLEFTSEWDKNFDKIIKQLINKYNNKNFGIEEINTKIFTTVELECQVNLLNIVVLEPGPAPNSNKTIFKSIDMYLEDLDKLA</sequence>
<protein>
    <submittedName>
        <fullName evidence="1">Uncharacterized protein</fullName>
    </submittedName>
</protein>
<evidence type="ECO:0000313" key="2">
    <source>
        <dbReference type="Proteomes" id="UP000439903"/>
    </source>
</evidence>
<evidence type="ECO:0000313" key="1">
    <source>
        <dbReference type="EMBL" id="KAF0538511.1"/>
    </source>
</evidence>
<organism evidence="1 2">
    <name type="scientific">Gigaspora margarita</name>
    <dbReference type="NCBI Taxonomy" id="4874"/>
    <lineage>
        <taxon>Eukaryota</taxon>
        <taxon>Fungi</taxon>
        <taxon>Fungi incertae sedis</taxon>
        <taxon>Mucoromycota</taxon>
        <taxon>Glomeromycotina</taxon>
        <taxon>Glomeromycetes</taxon>
        <taxon>Diversisporales</taxon>
        <taxon>Gigasporaceae</taxon>
        <taxon>Gigaspora</taxon>
    </lineage>
</organism>